<accession>A0AAV8TRV7</accession>
<dbReference type="InterPro" id="IPR001584">
    <property type="entry name" value="Integrase_cat-core"/>
</dbReference>
<dbReference type="InterPro" id="IPR000477">
    <property type="entry name" value="RT_dom"/>
</dbReference>
<dbReference type="Gene3D" id="3.30.420.10">
    <property type="entry name" value="Ribonuclease H-like superfamily/Ribonuclease H"/>
    <property type="match status" value="1"/>
</dbReference>
<dbReference type="GO" id="GO:0003676">
    <property type="term" value="F:nucleic acid binding"/>
    <property type="evidence" value="ECO:0007669"/>
    <property type="project" value="InterPro"/>
</dbReference>
<dbReference type="InterPro" id="IPR043502">
    <property type="entry name" value="DNA/RNA_pol_sf"/>
</dbReference>
<sequence>MEDGSKAIVQPLRRLNPHMKEVVKDEVSPVQVVPKKGGTTVVENEKNELIATRKVTGWRMCIDYRKLNDATRKDHFPLPFIDQMIEKLAGHDFYCALDGYSGYLQIPVALEDQEKTTFTCPYGHKISSKGIEVDPAKVDVIKKLPPPNNEFDIELRDKKRTENFVADHLSRLDEAAMESATTKDIQETFPDEHLMVMTVIPWFADYVNYLAGNIYPPDFSYAQKKKNLSEVRYYLWDDPLLYKICVNGIVRHCIPEEEMSSVLHHCHSREAGGHYGASRTAHKVLECGFYWPTLFKDAFTFVKSCDRCQRVGNNCRRHDMPLSNILVCEVFDVWGIDFMGPFPKSFSNQYILVAVDYVSKWVEAETLPTNESRHVVKFLKKNIFTRFGTPRAIISDGGSHFCNKLFDSLLAKYGVTHKVATPYHPQTSGQVEVSNRELKKILEKTVNASRRDWSLKLDDALWAYRTAFKTPIGMSPLKIVYGKSCHLPVELEHRAYWATKFLNFDMSVAGAKRIRQLHELEEFHLDAYNNSKLYKERVKKWHDKKILHRDFKVGDQVLIYNSRLRLFLGKLKSRWYGPFMVIQVLPFGVLEVKRENENSFKVNGQRVKLYMPKFVGNSEERLSLHDTSPP</sequence>
<dbReference type="Pfam" id="PF17921">
    <property type="entry name" value="Integrase_H2C2"/>
    <property type="match status" value="1"/>
</dbReference>
<protein>
    <recommendedName>
        <fullName evidence="1">Integrase catalytic domain-containing protein</fullName>
    </recommendedName>
</protein>
<dbReference type="InterPro" id="IPR043128">
    <property type="entry name" value="Rev_trsase/Diguanyl_cyclase"/>
</dbReference>
<dbReference type="AlphaFoldDB" id="A0AAV8TRV7"/>
<keyword evidence="3" id="KW-1185">Reference proteome</keyword>
<dbReference type="InterPro" id="IPR012337">
    <property type="entry name" value="RNaseH-like_sf"/>
</dbReference>
<dbReference type="Gene3D" id="3.30.70.270">
    <property type="match status" value="1"/>
</dbReference>
<dbReference type="PANTHER" id="PTHR47266">
    <property type="entry name" value="ENDONUCLEASE-RELATED"/>
    <property type="match status" value="1"/>
</dbReference>
<name>A0AAV8TRV7_9ROSI</name>
<dbReference type="CDD" id="cd01647">
    <property type="entry name" value="RT_LTR"/>
    <property type="match status" value="1"/>
</dbReference>
<dbReference type="Gene3D" id="1.10.340.70">
    <property type="match status" value="1"/>
</dbReference>
<dbReference type="InterPro" id="IPR052160">
    <property type="entry name" value="Gypsy_RT_Integrase-like"/>
</dbReference>
<dbReference type="SUPFAM" id="SSF53098">
    <property type="entry name" value="Ribonuclease H-like"/>
    <property type="match status" value="1"/>
</dbReference>
<proteinExistence type="predicted"/>
<dbReference type="Pfam" id="PF00078">
    <property type="entry name" value="RVT_1"/>
    <property type="match status" value="1"/>
</dbReference>
<reference evidence="2 3" key="1">
    <citation type="submission" date="2021-09" db="EMBL/GenBank/DDBJ databases">
        <title>Genomic insights and catalytic innovation underlie evolution of tropane alkaloids biosynthesis.</title>
        <authorList>
            <person name="Wang Y.-J."/>
            <person name="Tian T."/>
            <person name="Huang J.-P."/>
            <person name="Huang S.-X."/>
        </authorList>
    </citation>
    <scope>NUCLEOTIDE SEQUENCE [LARGE SCALE GENOMIC DNA]</scope>
    <source>
        <strain evidence="2">KIB-2018</strain>
        <tissue evidence="2">Leaf</tissue>
    </source>
</reference>
<dbReference type="InterPro" id="IPR036397">
    <property type="entry name" value="RNaseH_sf"/>
</dbReference>
<comment type="caution">
    <text evidence="2">The sequence shown here is derived from an EMBL/GenBank/DDBJ whole genome shotgun (WGS) entry which is preliminary data.</text>
</comment>
<dbReference type="InterPro" id="IPR041588">
    <property type="entry name" value="Integrase_H2C2"/>
</dbReference>
<dbReference type="Gene3D" id="3.10.10.10">
    <property type="entry name" value="HIV Type 1 Reverse Transcriptase, subunit A, domain 1"/>
    <property type="match status" value="1"/>
</dbReference>
<feature type="domain" description="Integrase catalytic" evidence="1">
    <location>
        <begin position="317"/>
        <end position="484"/>
    </location>
</feature>
<dbReference type="Pfam" id="PF00665">
    <property type="entry name" value="rve"/>
    <property type="match status" value="1"/>
</dbReference>
<dbReference type="GO" id="GO:0015074">
    <property type="term" value="P:DNA integration"/>
    <property type="evidence" value="ECO:0007669"/>
    <property type="project" value="InterPro"/>
</dbReference>
<gene>
    <name evidence="2" type="ORF">K2173_005240</name>
</gene>
<organism evidence="2 3">
    <name type="scientific">Erythroxylum novogranatense</name>
    <dbReference type="NCBI Taxonomy" id="1862640"/>
    <lineage>
        <taxon>Eukaryota</taxon>
        <taxon>Viridiplantae</taxon>
        <taxon>Streptophyta</taxon>
        <taxon>Embryophyta</taxon>
        <taxon>Tracheophyta</taxon>
        <taxon>Spermatophyta</taxon>
        <taxon>Magnoliopsida</taxon>
        <taxon>eudicotyledons</taxon>
        <taxon>Gunneridae</taxon>
        <taxon>Pentapetalae</taxon>
        <taxon>rosids</taxon>
        <taxon>fabids</taxon>
        <taxon>Malpighiales</taxon>
        <taxon>Erythroxylaceae</taxon>
        <taxon>Erythroxylum</taxon>
    </lineage>
</organism>
<dbReference type="PROSITE" id="PS50994">
    <property type="entry name" value="INTEGRASE"/>
    <property type="match status" value="1"/>
</dbReference>
<dbReference type="EMBL" id="JAIWQS010000003">
    <property type="protein sequence ID" value="KAJ8769637.1"/>
    <property type="molecule type" value="Genomic_DNA"/>
</dbReference>
<dbReference type="Proteomes" id="UP001159364">
    <property type="component" value="Linkage Group LG03"/>
</dbReference>
<evidence type="ECO:0000259" key="1">
    <source>
        <dbReference type="PROSITE" id="PS50994"/>
    </source>
</evidence>
<evidence type="ECO:0000313" key="2">
    <source>
        <dbReference type="EMBL" id="KAJ8769637.1"/>
    </source>
</evidence>
<dbReference type="SUPFAM" id="SSF56672">
    <property type="entry name" value="DNA/RNA polymerases"/>
    <property type="match status" value="1"/>
</dbReference>
<evidence type="ECO:0000313" key="3">
    <source>
        <dbReference type="Proteomes" id="UP001159364"/>
    </source>
</evidence>